<reference evidence="3 4" key="1">
    <citation type="submission" date="2023-03" db="EMBL/GenBank/DDBJ databases">
        <title>NovoSphingobium album sp. nov. isolated from polycyclic aromatic hydrocarbons- and heavy-metal polluted soil.</title>
        <authorList>
            <person name="Liu Z."/>
            <person name="Wang K."/>
        </authorList>
    </citation>
    <scope>NUCLEOTIDE SEQUENCE [LARGE SCALE GENOMIC DNA]</scope>
    <source>
        <strain evidence="3 4">H3SJ31-1</strain>
    </source>
</reference>
<evidence type="ECO:0000313" key="4">
    <source>
        <dbReference type="Proteomes" id="UP001216253"/>
    </source>
</evidence>
<evidence type="ECO:0000256" key="2">
    <source>
        <dbReference type="SAM" id="Phobius"/>
    </source>
</evidence>
<evidence type="ECO:0000313" key="3">
    <source>
        <dbReference type="EMBL" id="MDE8653927.1"/>
    </source>
</evidence>
<feature type="transmembrane region" description="Helical" evidence="2">
    <location>
        <begin position="217"/>
        <end position="242"/>
    </location>
</feature>
<keyword evidence="4" id="KW-1185">Reference proteome</keyword>
<sequence length="397" mass="41997">MGGNGGGAAGIVAGGTPAPADPASPRAAPAWDRFAGVSPLAARLILALLAICLAAAALVPIGTGRPEPATRSFAENLAAREGVQRPRDDDLALYDRAVERLRRGEHYYDFIVEEQRAAGFPVRPGVAVRLPTLAWINAALPVPAQVALALALMAATLIAWWRRLGEEPGGRRHRLLAMALLFVGVSLGANRYFFQLHELWSGMLLALAFGLHRPGKWGAALAVAALALAIREHALPFVLLMAAMAGWRRDAKECAAWSALALAFLALFAAHLSLVAGHVLPGDRAGQGWLMLRGLSGWLSNVVLSSNLRLLPHWLAGPAVVLMMAGSAGWRSPAGLFASLLYAGYGLLFMIAGRGDNYYWGAMVAPAMFVGLAFAPTALGSLWRAGWRPALPPVNAK</sequence>
<feature type="transmembrane region" description="Helical" evidence="2">
    <location>
        <begin position="40"/>
        <end position="61"/>
    </location>
</feature>
<feature type="transmembrane region" description="Helical" evidence="2">
    <location>
        <begin position="358"/>
        <end position="379"/>
    </location>
</feature>
<feature type="transmembrane region" description="Helical" evidence="2">
    <location>
        <begin position="142"/>
        <end position="161"/>
    </location>
</feature>
<name>A0ABT5WVP2_9SPHN</name>
<keyword evidence="2" id="KW-0812">Transmembrane</keyword>
<gene>
    <name evidence="3" type="ORF">PYV00_19740</name>
</gene>
<feature type="transmembrane region" description="Helical" evidence="2">
    <location>
        <begin position="173"/>
        <end position="194"/>
    </location>
</feature>
<feature type="transmembrane region" description="Helical" evidence="2">
    <location>
        <begin position="334"/>
        <end position="352"/>
    </location>
</feature>
<comment type="caution">
    <text evidence="3">The sequence shown here is derived from an EMBL/GenBank/DDBJ whole genome shotgun (WGS) entry which is preliminary data.</text>
</comment>
<feature type="region of interest" description="Disordered" evidence="1">
    <location>
        <begin position="1"/>
        <end position="27"/>
    </location>
</feature>
<keyword evidence="2" id="KW-1133">Transmembrane helix</keyword>
<evidence type="ECO:0008006" key="5">
    <source>
        <dbReference type="Google" id="ProtNLM"/>
    </source>
</evidence>
<dbReference type="RefSeq" id="WP_275230048.1">
    <property type="nucleotide sequence ID" value="NZ_JARESE010000070.1"/>
</dbReference>
<feature type="compositionally biased region" description="Low complexity" evidence="1">
    <location>
        <begin position="14"/>
        <end position="27"/>
    </location>
</feature>
<accession>A0ABT5WVP2</accession>
<evidence type="ECO:0000256" key="1">
    <source>
        <dbReference type="SAM" id="MobiDB-lite"/>
    </source>
</evidence>
<feature type="transmembrane region" description="Helical" evidence="2">
    <location>
        <begin position="254"/>
        <end position="278"/>
    </location>
</feature>
<feature type="compositionally biased region" description="Gly residues" evidence="1">
    <location>
        <begin position="1"/>
        <end position="13"/>
    </location>
</feature>
<dbReference type="Proteomes" id="UP001216253">
    <property type="component" value="Unassembled WGS sequence"/>
</dbReference>
<dbReference type="EMBL" id="JARESE010000070">
    <property type="protein sequence ID" value="MDE8653927.1"/>
    <property type="molecule type" value="Genomic_DNA"/>
</dbReference>
<keyword evidence="2" id="KW-0472">Membrane</keyword>
<organism evidence="3 4">
    <name type="scientific">Novosphingobium album</name>
    <name type="common">ex Liu et al. 2023</name>
    <dbReference type="NCBI Taxonomy" id="3031130"/>
    <lineage>
        <taxon>Bacteria</taxon>
        <taxon>Pseudomonadati</taxon>
        <taxon>Pseudomonadota</taxon>
        <taxon>Alphaproteobacteria</taxon>
        <taxon>Sphingomonadales</taxon>
        <taxon>Sphingomonadaceae</taxon>
        <taxon>Novosphingobium</taxon>
    </lineage>
</organism>
<proteinExistence type="predicted"/>
<protein>
    <recommendedName>
        <fullName evidence="5">DUF2029 domain-containing protein</fullName>
    </recommendedName>
</protein>